<feature type="transmembrane region" description="Helical" evidence="2">
    <location>
        <begin position="127"/>
        <end position="144"/>
    </location>
</feature>
<feature type="transmembrane region" description="Helical" evidence="2">
    <location>
        <begin position="443"/>
        <end position="471"/>
    </location>
</feature>
<feature type="compositionally biased region" description="Pro residues" evidence="1">
    <location>
        <begin position="50"/>
        <end position="76"/>
    </location>
</feature>
<keyword evidence="2" id="KW-0472">Membrane</keyword>
<dbReference type="InterPro" id="IPR019286">
    <property type="entry name" value="DUF2339_TM"/>
</dbReference>
<evidence type="ECO:0000313" key="3">
    <source>
        <dbReference type="EMBL" id="GEL19650.1"/>
    </source>
</evidence>
<feature type="transmembrane region" description="Helical" evidence="2">
    <location>
        <begin position="540"/>
        <end position="561"/>
    </location>
</feature>
<feature type="transmembrane region" description="Helical" evidence="2">
    <location>
        <begin position="380"/>
        <end position="397"/>
    </location>
</feature>
<reference evidence="3 4" key="1">
    <citation type="submission" date="2019-07" db="EMBL/GenBank/DDBJ databases">
        <title>Whole genome shotgun sequence of Pseudonocardia asaccharolytica NBRC 16224.</title>
        <authorList>
            <person name="Hosoyama A."/>
            <person name="Uohara A."/>
            <person name="Ohji S."/>
            <person name="Ichikawa N."/>
        </authorList>
    </citation>
    <scope>NUCLEOTIDE SEQUENCE [LARGE SCALE GENOMIC DNA]</scope>
    <source>
        <strain evidence="3 4">NBRC 16224</strain>
    </source>
</reference>
<gene>
    <name evidence="3" type="ORF">PA7_34870</name>
</gene>
<protein>
    <recommendedName>
        <fullName evidence="5">DUF2339 domain-containing protein</fullName>
    </recommendedName>
</protein>
<organism evidence="3 4">
    <name type="scientific">Pseudonocardia asaccharolytica DSM 44247 = NBRC 16224</name>
    <dbReference type="NCBI Taxonomy" id="1123024"/>
    <lineage>
        <taxon>Bacteria</taxon>
        <taxon>Bacillati</taxon>
        <taxon>Actinomycetota</taxon>
        <taxon>Actinomycetes</taxon>
        <taxon>Pseudonocardiales</taxon>
        <taxon>Pseudonocardiaceae</taxon>
        <taxon>Pseudonocardia</taxon>
    </lineage>
</organism>
<feature type="transmembrane region" description="Helical" evidence="2">
    <location>
        <begin position="483"/>
        <end position="506"/>
    </location>
</feature>
<feature type="region of interest" description="Disordered" evidence="1">
    <location>
        <begin position="39"/>
        <end position="86"/>
    </location>
</feature>
<feature type="transmembrane region" description="Helical" evidence="2">
    <location>
        <begin position="156"/>
        <end position="176"/>
    </location>
</feature>
<feature type="transmembrane region" description="Helical" evidence="2">
    <location>
        <begin position="206"/>
        <end position="223"/>
    </location>
</feature>
<comment type="caution">
    <text evidence="3">The sequence shown here is derived from an EMBL/GenBank/DDBJ whole genome shotgun (WGS) entry which is preliminary data.</text>
</comment>
<proteinExistence type="predicted"/>
<sequence>MLTGMSDPNVGDRIAAVAAELGRLGRRLDELGAELSSLHSGAALDGGPAPAGPQPAPYPAQPWGQRPPYPDQPPPATSGAGGGRRRRSALSGARVLAWTGAGVTLLGVVLLLALAASRGWFGPGARVLGGAVLGVGLVGIAWWLHRRETSRTGATALAGTGIATLYLVVAAATALYEFLPDSAGLLLALLVAGGGLGVADRWRSPLLASGTVAGAALLAPVVTDGMVPILVVLVLVLELAATAVALRHRWPWPAVLAGFWPVLYGSLTAASGTVADRPFTAAAVLALLVVRIATALPASTRLPRPSSAGLLVTAPLPALVLAATLDGRVGAGLAAGAAALLAVPAIVPRLDRAGRIAAGTAATIALFESTVILLDGASRTAALLGQAIVLVVVAAVLRSRVLLVIGGVYGSVGVLMAMAVHLPPRTLVEFPSRPLASPTTPDIGALTAAAGVSALVLAFAVAVLVAAARAGVLGGTGLGTVQLWVPAGLVALYGAAGLVVTLALLVSPDRTGFVVGHAVVSVSWTVTALILLARGISRPALRLAGLVLVPVAVAKLILFDLVALDGIARVAAFLGAGLVLLAAGSRYARLVAEAEAAAKADTEAEPPQQDGAPGTTG</sequence>
<name>A0A511D4C7_9PSEU</name>
<dbReference type="PANTHER" id="PTHR38434">
    <property type="entry name" value="BLL2549 PROTEIN"/>
    <property type="match status" value="1"/>
</dbReference>
<dbReference type="Pfam" id="PF10101">
    <property type="entry name" value="DUF2339"/>
    <property type="match status" value="1"/>
</dbReference>
<evidence type="ECO:0000256" key="1">
    <source>
        <dbReference type="SAM" id="MobiDB-lite"/>
    </source>
</evidence>
<dbReference type="AlphaFoldDB" id="A0A511D4C7"/>
<feature type="transmembrane region" description="Helical" evidence="2">
    <location>
        <begin position="95"/>
        <end position="115"/>
    </location>
</feature>
<evidence type="ECO:0000256" key="2">
    <source>
        <dbReference type="SAM" id="Phobius"/>
    </source>
</evidence>
<keyword evidence="4" id="KW-1185">Reference proteome</keyword>
<feature type="transmembrane region" description="Helical" evidence="2">
    <location>
        <begin position="331"/>
        <end position="347"/>
    </location>
</feature>
<feature type="transmembrane region" description="Helical" evidence="2">
    <location>
        <begin position="567"/>
        <end position="584"/>
    </location>
</feature>
<evidence type="ECO:0000313" key="4">
    <source>
        <dbReference type="Proteomes" id="UP000321328"/>
    </source>
</evidence>
<dbReference type="STRING" id="1123024.GCA_000423625_04287"/>
<feature type="region of interest" description="Disordered" evidence="1">
    <location>
        <begin position="598"/>
        <end position="617"/>
    </location>
</feature>
<feature type="transmembrane region" description="Helical" evidence="2">
    <location>
        <begin position="278"/>
        <end position="296"/>
    </location>
</feature>
<accession>A0A511D4C7</accession>
<keyword evidence="2" id="KW-1133">Transmembrane helix</keyword>
<feature type="transmembrane region" description="Helical" evidence="2">
    <location>
        <begin position="182"/>
        <end position="199"/>
    </location>
</feature>
<feature type="transmembrane region" description="Helical" evidence="2">
    <location>
        <begin position="402"/>
        <end position="423"/>
    </location>
</feature>
<feature type="transmembrane region" description="Helical" evidence="2">
    <location>
        <begin position="229"/>
        <end position="246"/>
    </location>
</feature>
<feature type="transmembrane region" description="Helical" evidence="2">
    <location>
        <begin position="253"/>
        <end position="272"/>
    </location>
</feature>
<dbReference type="EMBL" id="BJVI01000042">
    <property type="protein sequence ID" value="GEL19650.1"/>
    <property type="molecule type" value="Genomic_DNA"/>
</dbReference>
<keyword evidence="2" id="KW-0812">Transmembrane</keyword>
<dbReference type="PANTHER" id="PTHR38434:SF1">
    <property type="entry name" value="BLL2549 PROTEIN"/>
    <property type="match status" value="1"/>
</dbReference>
<feature type="transmembrane region" description="Helical" evidence="2">
    <location>
        <begin position="512"/>
        <end position="533"/>
    </location>
</feature>
<evidence type="ECO:0008006" key="5">
    <source>
        <dbReference type="Google" id="ProtNLM"/>
    </source>
</evidence>
<feature type="transmembrane region" description="Helical" evidence="2">
    <location>
        <begin position="308"/>
        <end position="325"/>
    </location>
</feature>
<dbReference type="Proteomes" id="UP000321328">
    <property type="component" value="Unassembled WGS sequence"/>
</dbReference>
<feature type="transmembrane region" description="Helical" evidence="2">
    <location>
        <begin position="356"/>
        <end position="374"/>
    </location>
</feature>